<accession>A0A8K0TAK2</accession>
<name>A0A8K0TAK2_9PEZI</name>
<dbReference type="Proteomes" id="UP000813385">
    <property type="component" value="Unassembled WGS sequence"/>
</dbReference>
<evidence type="ECO:0000313" key="2">
    <source>
        <dbReference type="Proteomes" id="UP000813385"/>
    </source>
</evidence>
<keyword evidence="2" id="KW-1185">Reference proteome</keyword>
<dbReference type="EMBL" id="JAGPXD010000005">
    <property type="protein sequence ID" value="KAH7354325.1"/>
    <property type="molecule type" value="Genomic_DNA"/>
</dbReference>
<reference evidence="1" key="1">
    <citation type="journal article" date="2021" name="Nat. Commun.">
        <title>Genetic determinants of endophytism in the Arabidopsis root mycobiome.</title>
        <authorList>
            <person name="Mesny F."/>
            <person name="Miyauchi S."/>
            <person name="Thiergart T."/>
            <person name="Pickel B."/>
            <person name="Atanasova L."/>
            <person name="Karlsson M."/>
            <person name="Huettel B."/>
            <person name="Barry K.W."/>
            <person name="Haridas S."/>
            <person name="Chen C."/>
            <person name="Bauer D."/>
            <person name="Andreopoulos W."/>
            <person name="Pangilinan J."/>
            <person name="LaButti K."/>
            <person name="Riley R."/>
            <person name="Lipzen A."/>
            <person name="Clum A."/>
            <person name="Drula E."/>
            <person name="Henrissat B."/>
            <person name="Kohler A."/>
            <person name="Grigoriev I.V."/>
            <person name="Martin F.M."/>
            <person name="Hacquard S."/>
        </authorList>
    </citation>
    <scope>NUCLEOTIDE SEQUENCE</scope>
    <source>
        <strain evidence="1">MPI-CAGE-AT-0016</strain>
    </source>
</reference>
<gene>
    <name evidence="1" type="ORF">B0T11DRAFT_301338</name>
</gene>
<proteinExistence type="predicted"/>
<dbReference type="AlphaFoldDB" id="A0A8K0TAK2"/>
<protein>
    <submittedName>
        <fullName evidence="1">Uncharacterized protein</fullName>
    </submittedName>
</protein>
<comment type="caution">
    <text evidence="1">The sequence shown here is derived from an EMBL/GenBank/DDBJ whole genome shotgun (WGS) entry which is preliminary data.</text>
</comment>
<sequence>MEGNPNPQPLFRAKFEDLTAEEKHIGDHIFPLLEKCNRTTTEVNDANREILWNKVFKNWDTTKPIIKPKFPRRAVRASSIPVGTLIGDCPVPVPAVGTDTHIPAERRAHAEVFLNITVNRYADHFNFRYTDARHKFVPPNMVQLREGLTISNSRRMVADHYDEHERKRVQTFNGDLVVYWFRQHLVAKMEDDAAGSPELSQKKQDRDFDYGQLVQLKLARDVLDLIRSMVDLERMNAINPV</sequence>
<dbReference type="OrthoDB" id="4790051at2759"/>
<evidence type="ECO:0000313" key="1">
    <source>
        <dbReference type="EMBL" id="KAH7354325.1"/>
    </source>
</evidence>
<organism evidence="1 2">
    <name type="scientific">Plectosphaerella cucumerina</name>
    <dbReference type="NCBI Taxonomy" id="40658"/>
    <lineage>
        <taxon>Eukaryota</taxon>
        <taxon>Fungi</taxon>
        <taxon>Dikarya</taxon>
        <taxon>Ascomycota</taxon>
        <taxon>Pezizomycotina</taxon>
        <taxon>Sordariomycetes</taxon>
        <taxon>Hypocreomycetidae</taxon>
        <taxon>Glomerellales</taxon>
        <taxon>Plectosphaerellaceae</taxon>
        <taxon>Plectosphaerella</taxon>
    </lineage>
</organism>